<evidence type="ECO:0000259" key="3">
    <source>
        <dbReference type="PROSITE" id="PS50157"/>
    </source>
</evidence>
<dbReference type="PROSITE" id="PS00028">
    <property type="entry name" value="ZINC_FINGER_C2H2_1"/>
    <property type="match status" value="1"/>
</dbReference>
<dbReference type="PROSITE" id="PS50157">
    <property type="entry name" value="ZINC_FINGER_C2H2_2"/>
    <property type="match status" value="1"/>
</dbReference>
<reference evidence="4 5" key="1">
    <citation type="journal article" date="2014" name="PLoS Genet.">
        <title>Analysis of the Phlebiopsis gigantea genome, transcriptome and secretome provides insight into its pioneer colonization strategies of wood.</title>
        <authorList>
            <person name="Hori C."/>
            <person name="Ishida T."/>
            <person name="Igarashi K."/>
            <person name="Samejima M."/>
            <person name="Suzuki H."/>
            <person name="Master E."/>
            <person name="Ferreira P."/>
            <person name="Ruiz-Duenas F.J."/>
            <person name="Held B."/>
            <person name="Canessa P."/>
            <person name="Larrondo L.F."/>
            <person name="Schmoll M."/>
            <person name="Druzhinina I.S."/>
            <person name="Kubicek C.P."/>
            <person name="Gaskell J.A."/>
            <person name="Kersten P."/>
            <person name="St John F."/>
            <person name="Glasner J."/>
            <person name="Sabat G."/>
            <person name="Splinter BonDurant S."/>
            <person name="Syed K."/>
            <person name="Yadav J."/>
            <person name="Mgbeahuruike A.C."/>
            <person name="Kovalchuk A."/>
            <person name="Asiegbu F.O."/>
            <person name="Lackner G."/>
            <person name="Hoffmeister D."/>
            <person name="Rencoret J."/>
            <person name="Gutierrez A."/>
            <person name="Sun H."/>
            <person name="Lindquist E."/>
            <person name="Barry K."/>
            <person name="Riley R."/>
            <person name="Grigoriev I.V."/>
            <person name="Henrissat B."/>
            <person name="Kues U."/>
            <person name="Berka R.M."/>
            <person name="Martinez A.T."/>
            <person name="Covert S.F."/>
            <person name="Blanchette R.A."/>
            <person name="Cullen D."/>
        </authorList>
    </citation>
    <scope>NUCLEOTIDE SEQUENCE [LARGE SCALE GENOMIC DNA]</scope>
    <source>
        <strain evidence="4 5">11061_1 CR5-6</strain>
    </source>
</reference>
<dbReference type="GO" id="GO:0008270">
    <property type="term" value="F:zinc ion binding"/>
    <property type="evidence" value="ECO:0007669"/>
    <property type="project" value="UniProtKB-KW"/>
</dbReference>
<evidence type="ECO:0000313" key="4">
    <source>
        <dbReference type="EMBL" id="KIP05084.1"/>
    </source>
</evidence>
<feature type="domain" description="C2H2-type" evidence="3">
    <location>
        <begin position="113"/>
        <end position="142"/>
    </location>
</feature>
<evidence type="ECO:0000313" key="5">
    <source>
        <dbReference type="Proteomes" id="UP000053257"/>
    </source>
</evidence>
<sequence length="368" mass="39724">MPRRVSQTQIAATKASSRVGKAHIEVESWRNDILAPACAKRGQGTSDFLLLSGDPNKLDCPVCNKSFVEKNEKDKHRHELSLSHKRACAQKLQLPDDELGAGKSVQTVESPDRVCQACHITFTRVDGLFRHRRKMGHWGSQDIGSTNAQRNTRSQGDTNSASSSSMPSTPTQSLASGSPSPFSYPSSLAPISPPSPYLPSSMSLTSSLGSTPPLTEHTSSSDSSSPPTPLSSTNGLLDCNQLSLLLQALSPSDFEHALEQIPMSEPVFYADTDFPSASYLYAQDSWVSGGSAWGNLSLLCGTSGDSAARDNFLHPPQVDVDLSGFAYTNGGVDCDQMNFLDTGNFSSEDFNFGELNMDGFNFDDYINY</sequence>
<feature type="region of interest" description="Disordered" evidence="2">
    <location>
        <begin position="199"/>
        <end position="233"/>
    </location>
</feature>
<dbReference type="EMBL" id="KN840553">
    <property type="protein sequence ID" value="KIP05084.1"/>
    <property type="molecule type" value="Genomic_DNA"/>
</dbReference>
<protein>
    <recommendedName>
        <fullName evidence="3">C2H2-type domain-containing protein</fullName>
    </recommendedName>
</protein>
<keyword evidence="5" id="KW-1185">Reference proteome</keyword>
<organism evidence="4 5">
    <name type="scientific">Phlebiopsis gigantea (strain 11061_1 CR5-6)</name>
    <name type="common">White-rot fungus</name>
    <name type="synonym">Peniophora gigantea</name>
    <dbReference type="NCBI Taxonomy" id="745531"/>
    <lineage>
        <taxon>Eukaryota</taxon>
        <taxon>Fungi</taxon>
        <taxon>Dikarya</taxon>
        <taxon>Basidiomycota</taxon>
        <taxon>Agaricomycotina</taxon>
        <taxon>Agaricomycetes</taxon>
        <taxon>Polyporales</taxon>
        <taxon>Phanerochaetaceae</taxon>
        <taxon>Phlebiopsis</taxon>
    </lineage>
</organism>
<dbReference type="AlphaFoldDB" id="A0A0C3NJH9"/>
<evidence type="ECO:0000256" key="2">
    <source>
        <dbReference type="SAM" id="MobiDB-lite"/>
    </source>
</evidence>
<keyword evidence="1" id="KW-0863">Zinc-finger</keyword>
<keyword evidence="1" id="KW-0862">Zinc</keyword>
<proteinExistence type="predicted"/>
<accession>A0A0C3NJH9</accession>
<evidence type="ECO:0000256" key="1">
    <source>
        <dbReference type="PROSITE-ProRule" id="PRU00042"/>
    </source>
</evidence>
<keyword evidence="1" id="KW-0479">Metal-binding</keyword>
<name>A0A0C3NJH9_PHLG1</name>
<feature type="compositionally biased region" description="Polar residues" evidence="2">
    <location>
        <begin position="142"/>
        <end position="159"/>
    </location>
</feature>
<dbReference type="Proteomes" id="UP000053257">
    <property type="component" value="Unassembled WGS sequence"/>
</dbReference>
<dbReference type="InterPro" id="IPR013087">
    <property type="entry name" value="Znf_C2H2_type"/>
</dbReference>
<feature type="region of interest" description="Disordered" evidence="2">
    <location>
        <begin position="137"/>
        <end position="187"/>
    </location>
</feature>
<dbReference type="HOGENOM" id="CLU_752481_0_0_1"/>
<gene>
    <name evidence="4" type="ORF">PHLGIDRAFT_167009</name>
</gene>
<feature type="compositionally biased region" description="Low complexity" evidence="2">
    <location>
        <begin position="160"/>
        <end position="187"/>
    </location>
</feature>